<evidence type="ECO:0000259" key="1">
    <source>
        <dbReference type="Pfam" id="PF13657"/>
    </source>
</evidence>
<dbReference type="Proteomes" id="UP001438189">
    <property type="component" value="Unassembled WGS sequence"/>
</dbReference>
<accession>A0ABD5LQ22</accession>
<dbReference type="Pfam" id="PF13657">
    <property type="entry name" value="Couple_hipA"/>
    <property type="match status" value="1"/>
</dbReference>
<proteinExistence type="predicted"/>
<dbReference type="RefSeq" id="WP_353574519.1">
    <property type="nucleotide sequence ID" value="NZ_JBETME010000008.1"/>
</dbReference>
<feature type="domain" description="HipA N-terminal subdomain 1" evidence="1">
    <location>
        <begin position="13"/>
        <end position="90"/>
    </location>
</feature>
<organism evidence="2 3">
    <name type="scientific">Agrobacterium radiobacter</name>
    <dbReference type="NCBI Taxonomy" id="362"/>
    <lineage>
        <taxon>Bacteria</taxon>
        <taxon>Pseudomonadati</taxon>
        <taxon>Pseudomonadota</taxon>
        <taxon>Alphaproteobacteria</taxon>
        <taxon>Hyphomicrobiales</taxon>
        <taxon>Rhizobiaceae</taxon>
        <taxon>Rhizobium/Agrobacterium group</taxon>
        <taxon>Agrobacterium</taxon>
        <taxon>Agrobacterium tumefaciens complex</taxon>
    </lineage>
</organism>
<evidence type="ECO:0000313" key="2">
    <source>
        <dbReference type="EMBL" id="MES4992575.1"/>
    </source>
</evidence>
<dbReference type="EMBL" id="JBETME010000008">
    <property type="protein sequence ID" value="MES4992575.1"/>
    <property type="molecule type" value="Genomic_DNA"/>
</dbReference>
<dbReference type="AlphaFoldDB" id="A0ABD5LQ22"/>
<comment type="caution">
    <text evidence="2">The sequence shown here is derived from an EMBL/GenBank/DDBJ whole genome shotgun (WGS) entry which is preliminary data.</text>
</comment>
<reference evidence="2 3" key="1">
    <citation type="submission" date="2024-06" db="EMBL/GenBank/DDBJ databases">
        <title>Genome sequencing of Agrobacterium spp. from tobacco in Serbia.</title>
        <authorList>
            <person name="Ilicic R.J."/>
            <person name="Studholme D.J."/>
            <person name="Jelusic A."/>
            <person name="Barac G."/>
            <person name="Bagi F."/>
            <person name="Popovic Milovanovic T."/>
        </authorList>
    </citation>
    <scope>NUCLEOTIDE SEQUENCE [LARGE SCALE GENOMIC DNA]</scope>
    <source>
        <strain evidence="2 3">DA1</strain>
    </source>
</reference>
<sequence length="130" mass="14164">MPEALVALGEQKIEIGRLLFESDGRRQHSTFIYAESWLRHPQAFALSPGFPLTPVPFHASGQSDMRDALGGPFADAAPDSWGRRLMARELAEGISTGWRGRFQAEGITGAMAQAYMEAFEHGGMEAALSL</sequence>
<gene>
    <name evidence="2" type="ORF">ABVB70_19835</name>
</gene>
<name>A0ABD5LQ22_AGRRD</name>
<protein>
    <submittedName>
        <fullName evidence="2">HipA N-terminal domain-containing protein</fullName>
    </submittedName>
</protein>
<evidence type="ECO:0000313" key="3">
    <source>
        <dbReference type="Proteomes" id="UP001438189"/>
    </source>
</evidence>
<dbReference type="InterPro" id="IPR017508">
    <property type="entry name" value="HipA_N1"/>
</dbReference>